<dbReference type="EMBL" id="CAXIPR030004583">
    <property type="protein sequence ID" value="CAM0151513.1"/>
    <property type="molecule type" value="Genomic_DNA"/>
</dbReference>
<dbReference type="NCBIfam" id="TIGR03389">
    <property type="entry name" value="laccase"/>
    <property type="match status" value="1"/>
</dbReference>
<keyword evidence="12 13" id="KW-0439">Lignin degradation</keyword>
<dbReference type="SUPFAM" id="SSF49503">
    <property type="entry name" value="Cupredoxins"/>
    <property type="match status" value="3"/>
</dbReference>
<reference evidence="17" key="1">
    <citation type="submission" date="2024-10" db="EMBL/GenBank/DDBJ databases">
        <authorList>
            <person name="Ryan C."/>
        </authorList>
    </citation>
    <scope>NUCLEOTIDE SEQUENCE [LARGE SCALE GENOMIC DNA]</scope>
</reference>
<dbReference type="CDD" id="cd13875">
    <property type="entry name" value="CuRO_2_LCC_plant"/>
    <property type="match status" value="1"/>
</dbReference>
<dbReference type="PANTHER" id="PTHR11709">
    <property type="entry name" value="MULTI-COPPER OXIDASE"/>
    <property type="match status" value="1"/>
</dbReference>
<evidence type="ECO:0000259" key="16">
    <source>
        <dbReference type="Pfam" id="PF07732"/>
    </source>
</evidence>
<dbReference type="InterPro" id="IPR011707">
    <property type="entry name" value="Cu-oxidase-like_N"/>
</dbReference>
<evidence type="ECO:0000256" key="11">
    <source>
        <dbReference type="ARBA" id="ARBA00023008"/>
    </source>
</evidence>
<dbReference type="InterPro" id="IPR034285">
    <property type="entry name" value="CuRO_2_LCC"/>
</dbReference>
<keyword evidence="18" id="KW-1185">Reference proteome</keyword>
<dbReference type="InterPro" id="IPR008972">
    <property type="entry name" value="Cupredoxin"/>
</dbReference>
<dbReference type="AlphaFoldDB" id="A0ABC9HBE2"/>
<keyword evidence="13" id="KW-0732">Signal</keyword>
<sequence>MGRLHLIAFALCCCFLLRYHHRHHLLAADAAIVEHTFHVGNLSVVRLGQSQVITAVNGQFPGPKIEARDGDTVVVHVVNGSPYNLSIHWHGILQRLSSWADGPNMVSQCPIPAGGGRYTYRFNVSGQEGTLWWHAHASFLRATVYGALLLRPAPGASYPFPRPHREATILLGEWWNASVVDVERQALLAGGAPNNSVALTINGLISASSEALTVERGRTYLLRIVNAALNYQLFFKVAGHNFTVVAADACYTDPYRTDVIVIAPGQTVDALLRADADPGRRYYMAAQVYQSLANATYSATATAVLSYHHHQQQRQETMMPSMPAFNDSAIAERFYASLTGLLLPKVPTVPLRVDTRMLVTFGLGVTPCAPAQTLCNRTLGSVAASMNNVSFQFPTAMSLLEAHMRGAPDGVYTRDFPDRPPVMFDFTGAAAAAAASMAPTAKGTKVKPLRYNETVEVVLQNTAILGAENHPLHLHGFNFYVLAQGAGNFNAHRHVRAYNLVNPHQRNTVAVPAAGWAVIRFTADNPGVWIMHCHLDAHLPFGLAMAFEVEDGPTPDAVLPPPPPDYPQC</sequence>
<keyword evidence="8 13" id="KW-0479">Metal-binding</keyword>
<feature type="chain" id="PRO_5044533944" description="Laccase" evidence="13">
    <location>
        <begin position="23"/>
        <end position="569"/>
    </location>
</feature>
<evidence type="ECO:0000259" key="14">
    <source>
        <dbReference type="Pfam" id="PF00394"/>
    </source>
</evidence>
<dbReference type="GO" id="GO:0052716">
    <property type="term" value="F:hydroquinone:oxygen oxidoreductase activity"/>
    <property type="evidence" value="ECO:0007669"/>
    <property type="project" value="UniProtKB-EC"/>
</dbReference>
<comment type="function">
    <text evidence="2 13">Lignin degradation and detoxification of lignin-derived products.</text>
</comment>
<keyword evidence="11 13" id="KW-0186">Copper</keyword>
<keyword evidence="9 13" id="KW-0677">Repeat</keyword>
<evidence type="ECO:0000256" key="6">
    <source>
        <dbReference type="ARBA" id="ARBA00022523"/>
    </source>
</evidence>
<comment type="caution">
    <text evidence="17">The sequence shown here is derived from an EMBL/GenBank/DDBJ whole genome shotgun (WGS) entry which is preliminary data.</text>
</comment>
<evidence type="ECO:0000256" key="1">
    <source>
        <dbReference type="ARBA" id="ARBA00000349"/>
    </source>
</evidence>
<evidence type="ECO:0000256" key="4">
    <source>
        <dbReference type="ARBA" id="ARBA00010609"/>
    </source>
</evidence>
<keyword evidence="7 13" id="KW-0964">Secreted</keyword>
<evidence type="ECO:0000256" key="10">
    <source>
        <dbReference type="ARBA" id="ARBA00023002"/>
    </source>
</evidence>
<accession>A0ABC9HBE2</accession>
<dbReference type="PROSITE" id="PS00080">
    <property type="entry name" value="MULTICOPPER_OXIDASE2"/>
    <property type="match status" value="1"/>
</dbReference>
<evidence type="ECO:0000313" key="18">
    <source>
        <dbReference type="Proteomes" id="UP001497457"/>
    </source>
</evidence>
<dbReference type="GO" id="GO:0046274">
    <property type="term" value="P:lignin catabolic process"/>
    <property type="evidence" value="ECO:0007669"/>
    <property type="project" value="UniProtKB-KW"/>
</dbReference>
<evidence type="ECO:0000256" key="7">
    <source>
        <dbReference type="ARBA" id="ARBA00022525"/>
    </source>
</evidence>
<dbReference type="Pfam" id="PF00394">
    <property type="entry name" value="Cu-oxidase"/>
    <property type="match status" value="1"/>
</dbReference>
<dbReference type="InterPro" id="IPR017761">
    <property type="entry name" value="Laccase"/>
</dbReference>
<evidence type="ECO:0000259" key="15">
    <source>
        <dbReference type="Pfam" id="PF07731"/>
    </source>
</evidence>
<dbReference type="GO" id="GO:0048046">
    <property type="term" value="C:apoplast"/>
    <property type="evidence" value="ECO:0007669"/>
    <property type="project" value="UniProtKB-SubCell"/>
</dbReference>
<comment type="cofactor">
    <cofactor evidence="13">
        <name>Cu cation</name>
        <dbReference type="ChEBI" id="CHEBI:23378"/>
    </cofactor>
    <text evidence="13">Binds 4 Cu cations per monomer.</text>
</comment>
<evidence type="ECO:0000256" key="13">
    <source>
        <dbReference type="RuleBase" id="RU361119"/>
    </source>
</evidence>
<comment type="similarity">
    <text evidence="4 13">Belongs to the multicopper oxidase family.</text>
</comment>
<evidence type="ECO:0000256" key="3">
    <source>
        <dbReference type="ARBA" id="ARBA00004271"/>
    </source>
</evidence>
<gene>
    <name evidence="17" type="ORF">URODEC1_LOCUS124445</name>
</gene>
<dbReference type="Pfam" id="PF07731">
    <property type="entry name" value="Cu-oxidase_2"/>
    <property type="match status" value="1"/>
</dbReference>
<dbReference type="InterPro" id="IPR034288">
    <property type="entry name" value="CuRO_1_LCC"/>
</dbReference>
<evidence type="ECO:0000256" key="5">
    <source>
        <dbReference type="ARBA" id="ARBA00012297"/>
    </source>
</evidence>
<dbReference type="CDD" id="cd13897">
    <property type="entry name" value="CuRO_3_LCC_plant"/>
    <property type="match status" value="1"/>
</dbReference>
<dbReference type="InterPro" id="IPR001117">
    <property type="entry name" value="Cu-oxidase_2nd"/>
</dbReference>
<keyword evidence="10 13" id="KW-0560">Oxidoreductase</keyword>
<evidence type="ECO:0000313" key="17">
    <source>
        <dbReference type="EMBL" id="CAM0151513.1"/>
    </source>
</evidence>
<feature type="domain" description="Plastocyanin-like" evidence="14">
    <location>
        <begin position="166"/>
        <end position="309"/>
    </location>
</feature>
<comment type="subcellular location">
    <subcellularLocation>
        <location evidence="3 13">Secreted</location>
        <location evidence="3 13">Extracellular space</location>
        <location evidence="3 13">Apoplast</location>
    </subcellularLocation>
</comment>
<dbReference type="EC" id="1.10.3.2" evidence="5 13"/>
<comment type="catalytic activity">
    <reaction evidence="1 13">
        <text>4 hydroquinone + O2 = 4 benzosemiquinone + 2 H2O</text>
        <dbReference type="Rhea" id="RHEA:11276"/>
        <dbReference type="ChEBI" id="CHEBI:15377"/>
        <dbReference type="ChEBI" id="CHEBI:15379"/>
        <dbReference type="ChEBI" id="CHEBI:17594"/>
        <dbReference type="ChEBI" id="CHEBI:17977"/>
        <dbReference type="EC" id="1.10.3.2"/>
    </reaction>
</comment>
<dbReference type="InterPro" id="IPR045087">
    <property type="entry name" value="Cu-oxidase_fam"/>
</dbReference>
<evidence type="ECO:0000256" key="2">
    <source>
        <dbReference type="ARBA" id="ARBA00002075"/>
    </source>
</evidence>
<dbReference type="Proteomes" id="UP001497457">
    <property type="component" value="Unassembled WGS sequence"/>
</dbReference>
<keyword evidence="6 13" id="KW-0052">Apoplast</keyword>
<dbReference type="Pfam" id="PF07732">
    <property type="entry name" value="Cu-oxidase_3"/>
    <property type="match status" value="1"/>
</dbReference>
<protein>
    <recommendedName>
        <fullName evidence="5 13">Laccase</fullName>
        <ecNumber evidence="5 13">1.10.3.2</ecNumber>
    </recommendedName>
    <alternativeName>
        <fullName evidence="13">Benzenediol:oxygen oxidoreductase</fullName>
    </alternativeName>
    <alternativeName>
        <fullName evidence="13">Diphenol oxidase</fullName>
    </alternativeName>
    <alternativeName>
        <fullName evidence="13">Urishiol oxidase</fullName>
    </alternativeName>
</protein>
<evidence type="ECO:0000256" key="12">
    <source>
        <dbReference type="ARBA" id="ARBA00023185"/>
    </source>
</evidence>
<dbReference type="CDD" id="cd13849">
    <property type="entry name" value="CuRO_1_LCC_plant"/>
    <property type="match status" value="1"/>
</dbReference>
<dbReference type="PANTHER" id="PTHR11709:SF9">
    <property type="entry name" value="LACCASE-7"/>
    <property type="match status" value="1"/>
</dbReference>
<dbReference type="InterPro" id="IPR034289">
    <property type="entry name" value="CuRO_3_LCC"/>
</dbReference>
<name>A0ABC9HBE2_9POAL</name>
<dbReference type="GO" id="GO:0046872">
    <property type="term" value="F:metal ion binding"/>
    <property type="evidence" value="ECO:0007669"/>
    <property type="project" value="UniProtKB-KW"/>
</dbReference>
<dbReference type="InterPro" id="IPR002355">
    <property type="entry name" value="Cu_oxidase_Cu_BS"/>
</dbReference>
<proteinExistence type="inferred from homology"/>
<evidence type="ECO:0000256" key="8">
    <source>
        <dbReference type="ARBA" id="ARBA00022723"/>
    </source>
</evidence>
<dbReference type="Gene3D" id="2.60.40.420">
    <property type="entry name" value="Cupredoxins - blue copper proteins"/>
    <property type="match status" value="3"/>
</dbReference>
<organism evidence="17 18">
    <name type="scientific">Urochloa decumbens</name>
    <dbReference type="NCBI Taxonomy" id="240449"/>
    <lineage>
        <taxon>Eukaryota</taxon>
        <taxon>Viridiplantae</taxon>
        <taxon>Streptophyta</taxon>
        <taxon>Embryophyta</taxon>
        <taxon>Tracheophyta</taxon>
        <taxon>Spermatophyta</taxon>
        <taxon>Magnoliopsida</taxon>
        <taxon>Liliopsida</taxon>
        <taxon>Poales</taxon>
        <taxon>Poaceae</taxon>
        <taxon>PACMAD clade</taxon>
        <taxon>Panicoideae</taxon>
        <taxon>Panicodae</taxon>
        <taxon>Paniceae</taxon>
        <taxon>Melinidinae</taxon>
        <taxon>Urochloa</taxon>
    </lineage>
</organism>
<feature type="domain" description="Plastocyanin-like" evidence="15">
    <location>
        <begin position="415"/>
        <end position="551"/>
    </location>
</feature>
<feature type="domain" description="Plastocyanin-like" evidence="16">
    <location>
        <begin position="44"/>
        <end position="152"/>
    </location>
</feature>
<feature type="signal peptide" evidence="13">
    <location>
        <begin position="1"/>
        <end position="22"/>
    </location>
</feature>
<evidence type="ECO:0000256" key="9">
    <source>
        <dbReference type="ARBA" id="ARBA00022737"/>
    </source>
</evidence>
<dbReference type="InterPro" id="IPR011706">
    <property type="entry name" value="Cu-oxidase_C"/>
</dbReference>